<name>A0ABX2H074_9FIRM</name>
<feature type="transmembrane region" description="Helical" evidence="1">
    <location>
        <begin position="30"/>
        <end position="52"/>
    </location>
</feature>
<organism evidence="2 3">
    <name type="scientific">Faecalicatena fissicatena</name>
    <dbReference type="NCBI Taxonomy" id="290055"/>
    <lineage>
        <taxon>Bacteria</taxon>
        <taxon>Bacillati</taxon>
        <taxon>Bacillota</taxon>
        <taxon>Clostridia</taxon>
        <taxon>Lachnospirales</taxon>
        <taxon>Lachnospiraceae</taxon>
        <taxon>Faecalicatena</taxon>
    </lineage>
</organism>
<evidence type="ECO:0000313" key="3">
    <source>
        <dbReference type="Proteomes" id="UP000821846"/>
    </source>
</evidence>
<keyword evidence="1" id="KW-1133">Transmembrane helix</keyword>
<gene>
    <name evidence="2" type="ORF">HFM93_13590</name>
</gene>
<comment type="caution">
    <text evidence="2">The sequence shown here is derived from an EMBL/GenBank/DDBJ whole genome shotgun (WGS) entry which is preliminary data.</text>
</comment>
<dbReference type="EMBL" id="JAAWUZ010000070">
    <property type="protein sequence ID" value="NSG31270.1"/>
    <property type="molecule type" value="Genomic_DNA"/>
</dbReference>
<sequence>MFIRKTKGYIAIILSFFGLLVGTYSGGRSAVYYGLIFSVYTVFGIIVLFRELIFWRNINKIKAVLYFPLSIVIIICSVGTSLLFTGNRYLMRYAKNDLPQYKFAQRINQVENATMLNYGFLDGGFYFAAGCEPINKFFCKLNIPLEEMDEDQNRCIVEGKVDFVVTRDKKLEDYNLDIENYKMVDTASMIFEGEERTYFLYQHY</sequence>
<keyword evidence="1" id="KW-0472">Membrane</keyword>
<dbReference type="RefSeq" id="WP_173866970.1">
    <property type="nucleotide sequence ID" value="NZ_JAAWUU010000069.1"/>
</dbReference>
<reference evidence="2 3" key="1">
    <citation type="journal article" date="2020" name="Cell Host Microbe">
        <title>Functional and Genomic Variation between Human-Derived Isolates of Lachnospiraceae Reveals Inter- and Intra-Species Diversity.</title>
        <authorList>
            <person name="Sorbara M.T."/>
            <person name="Littmann E.R."/>
            <person name="Fontana E."/>
            <person name="Moody T.U."/>
            <person name="Kohout C.E."/>
            <person name="Gjonbalaj M."/>
            <person name="Eaton V."/>
            <person name="Seok R."/>
            <person name="Leiner I.M."/>
            <person name="Pamer E.G."/>
        </authorList>
    </citation>
    <scope>NUCLEOTIDE SEQUENCE [LARGE SCALE GENOMIC DNA]</scope>
    <source>
        <strain evidence="2 3">MSK.14.16</strain>
    </source>
</reference>
<dbReference type="Proteomes" id="UP000821846">
    <property type="component" value="Unassembled WGS sequence"/>
</dbReference>
<keyword evidence="3" id="KW-1185">Reference proteome</keyword>
<protein>
    <submittedName>
        <fullName evidence="2">Uncharacterized protein</fullName>
    </submittedName>
</protein>
<evidence type="ECO:0000256" key="1">
    <source>
        <dbReference type="SAM" id="Phobius"/>
    </source>
</evidence>
<accession>A0ABX2H074</accession>
<evidence type="ECO:0000313" key="2">
    <source>
        <dbReference type="EMBL" id="NSG31270.1"/>
    </source>
</evidence>
<feature type="transmembrane region" description="Helical" evidence="1">
    <location>
        <begin position="7"/>
        <end position="24"/>
    </location>
</feature>
<keyword evidence="1" id="KW-0812">Transmembrane</keyword>
<feature type="transmembrane region" description="Helical" evidence="1">
    <location>
        <begin position="64"/>
        <end position="84"/>
    </location>
</feature>
<proteinExistence type="predicted"/>